<dbReference type="RefSeq" id="WP_250673573.1">
    <property type="nucleotide sequence ID" value="NZ_BAAACE010000030.1"/>
</dbReference>
<accession>A0ABU0N488</accession>
<keyword evidence="2" id="KW-1185">Reference proteome</keyword>
<organism evidence="1 2">
    <name type="scientific">Paraclostridium ghonii</name>
    <dbReference type="NCBI Taxonomy" id="29358"/>
    <lineage>
        <taxon>Bacteria</taxon>
        <taxon>Bacillati</taxon>
        <taxon>Bacillota</taxon>
        <taxon>Clostridia</taxon>
        <taxon>Peptostreptococcales</taxon>
        <taxon>Peptostreptococcaceae</taxon>
        <taxon>Paraclostridium</taxon>
    </lineage>
</organism>
<evidence type="ECO:0000313" key="1">
    <source>
        <dbReference type="EMBL" id="MDQ0557980.1"/>
    </source>
</evidence>
<reference evidence="1 2" key="1">
    <citation type="submission" date="2023-07" db="EMBL/GenBank/DDBJ databases">
        <title>Genomic Encyclopedia of Type Strains, Phase IV (KMG-IV): sequencing the most valuable type-strain genomes for metagenomic binning, comparative biology and taxonomic classification.</title>
        <authorList>
            <person name="Goeker M."/>
        </authorList>
    </citation>
    <scope>NUCLEOTIDE SEQUENCE [LARGE SCALE GENOMIC DNA]</scope>
    <source>
        <strain evidence="1 2">DSM 15049</strain>
    </source>
</reference>
<sequence>MTRSLSHYSFNDDLTIRNYLALMTCIINPRMTQSKAVRLFEINCIGDKRRKYKKYRYLT</sequence>
<name>A0ABU0N488_9FIRM</name>
<gene>
    <name evidence="1" type="ORF">QOZ92_003115</name>
</gene>
<proteinExistence type="predicted"/>
<evidence type="ECO:0000313" key="2">
    <source>
        <dbReference type="Proteomes" id="UP001232584"/>
    </source>
</evidence>
<dbReference type="Proteomes" id="UP001232584">
    <property type="component" value="Unassembled WGS sequence"/>
</dbReference>
<dbReference type="EMBL" id="JAUSWG010000017">
    <property type="protein sequence ID" value="MDQ0557980.1"/>
    <property type="molecule type" value="Genomic_DNA"/>
</dbReference>
<comment type="caution">
    <text evidence="1">The sequence shown here is derived from an EMBL/GenBank/DDBJ whole genome shotgun (WGS) entry which is preliminary data.</text>
</comment>
<protein>
    <submittedName>
        <fullName evidence="1">Uncharacterized protein</fullName>
    </submittedName>
</protein>